<keyword evidence="7" id="KW-0238">DNA-binding</keyword>
<feature type="domain" description="Rrn7/TAF1B N-terminal cyclin" evidence="12">
    <location>
        <begin position="90"/>
        <end position="217"/>
    </location>
</feature>
<evidence type="ECO:0000256" key="8">
    <source>
        <dbReference type="ARBA" id="ARBA00023163"/>
    </source>
</evidence>
<dbReference type="InterPro" id="IPR048538">
    <property type="entry name" value="Rrn7_cyclin_C"/>
</dbReference>
<comment type="caution">
    <text evidence="14">The sequence shown here is derived from an EMBL/GenBank/DDBJ whole genome shotgun (WGS) entry which is preliminary data.</text>
</comment>
<keyword evidence="3" id="KW-0479">Metal-binding</keyword>
<reference evidence="14 15" key="1">
    <citation type="submission" date="2024-06" db="EMBL/GenBank/DDBJ databases">
        <title>Complete genome of Phlyctema vagabunda strain 19-DSS-EL-015.</title>
        <authorList>
            <person name="Fiorenzani C."/>
        </authorList>
    </citation>
    <scope>NUCLEOTIDE SEQUENCE [LARGE SCALE GENOMIC DNA]</scope>
    <source>
        <strain evidence="14 15">19-DSS-EL-015</strain>
    </source>
</reference>
<keyword evidence="15" id="KW-1185">Reference proteome</keyword>
<evidence type="ECO:0000256" key="9">
    <source>
        <dbReference type="ARBA" id="ARBA00023242"/>
    </source>
</evidence>
<evidence type="ECO:0000313" key="14">
    <source>
        <dbReference type="EMBL" id="KAL3428383.1"/>
    </source>
</evidence>
<keyword evidence="9" id="KW-0539">Nucleus</keyword>
<proteinExistence type="inferred from homology"/>
<keyword evidence="6" id="KW-0805">Transcription regulation</keyword>
<evidence type="ECO:0008006" key="16">
    <source>
        <dbReference type="Google" id="ProtNLM"/>
    </source>
</evidence>
<dbReference type="Pfam" id="PF11781">
    <property type="entry name" value="Zn_ribbon_RRN7"/>
    <property type="match status" value="1"/>
</dbReference>
<evidence type="ECO:0000259" key="13">
    <source>
        <dbReference type="Pfam" id="PF20645"/>
    </source>
</evidence>
<feature type="domain" description="Rrn7/TAF1B C-terminal cyclin" evidence="13">
    <location>
        <begin position="238"/>
        <end position="281"/>
    </location>
</feature>
<comment type="subcellular location">
    <subcellularLocation>
        <location evidence="1">Nucleus</location>
        <location evidence="1">Nucleolus</location>
    </subcellularLocation>
</comment>
<evidence type="ECO:0000256" key="7">
    <source>
        <dbReference type="ARBA" id="ARBA00023125"/>
    </source>
</evidence>
<dbReference type="Pfam" id="PF20645">
    <property type="entry name" value="Rrn7_cyclin_C"/>
    <property type="match status" value="1"/>
</dbReference>
<feature type="domain" description="RRN7-type" evidence="11">
    <location>
        <begin position="12"/>
        <end position="43"/>
    </location>
</feature>
<dbReference type="EMBL" id="JBFCZG010000001">
    <property type="protein sequence ID" value="KAL3428383.1"/>
    <property type="molecule type" value="Genomic_DNA"/>
</dbReference>
<dbReference type="InterPro" id="IPR033599">
    <property type="entry name" value="TAF1B/Rrn7"/>
</dbReference>
<evidence type="ECO:0000256" key="4">
    <source>
        <dbReference type="ARBA" id="ARBA00022771"/>
    </source>
</evidence>
<organism evidence="14 15">
    <name type="scientific">Phlyctema vagabunda</name>
    <dbReference type="NCBI Taxonomy" id="108571"/>
    <lineage>
        <taxon>Eukaryota</taxon>
        <taxon>Fungi</taxon>
        <taxon>Dikarya</taxon>
        <taxon>Ascomycota</taxon>
        <taxon>Pezizomycotina</taxon>
        <taxon>Leotiomycetes</taxon>
        <taxon>Helotiales</taxon>
        <taxon>Dermateaceae</taxon>
        <taxon>Phlyctema</taxon>
    </lineage>
</organism>
<evidence type="ECO:0000259" key="12">
    <source>
        <dbReference type="Pfam" id="PF20644"/>
    </source>
</evidence>
<comment type="similarity">
    <text evidence="2">Belongs to the RRN7/TAF1B family.</text>
</comment>
<evidence type="ECO:0000256" key="2">
    <source>
        <dbReference type="ARBA" id="ARBA00006899"/>
    </source>
</evidence>
<dbReference type="InterPro" id="IPR021752">
    <property type="entry name" value="TF_Rrn7_Zf"/>
</dbReference>
<dbReference type="PANTHER" id="PTHR31576:SF2">
    <property type="entry name" value="TATA BOX-BINDING PROTEIN-ASSOCIATED FACTOR RNA POLYMERASE I SUBUNIT B"/>
    <property type="match status" value="1"/>
</dbReference>
<keyword evidence="4" id="KW-0863">Zinc-finger</keyword>
<name>A0ABR4PYC1_9HELO</name>
<dbReference type="InterPro" id="IPR048540">
    <property type="entry name" value="Rrn7_cyclin_N"/>
</dbReference>
<keyword evidence="5" id="KW-0862">Zinc</keyword>
<dbReference type="Pfam" id="PF20644">
    <property type="entry name" value="Rrn7_cyclin_N"/>
    <property type="match status" value="1"/>
</dbReference>
<evidence type="ECO:0000256" key="10">
    <source>
        <dbReference type="SAM" id="MobiDB-lite"/>
    </source>
</evidence>
<feature type="compositionally biased region" description="Low complexity" evidence="10">
    <location>
        <begin position="134"/>
        <end position="158"/>
    </location>
</feature>
<dbReference type="Proteomes" id="UP001629113">
    <property type="component" value="Unassembled WGS sequence"/>
</dbReference>
<evidence type="ECO:0000256" key="1">
    <source>
        <dbReference type="ARBA" id="ARBA00004604"/>
    </source>
</evidence>
<sequence length="283" mass="32818">MSTVIEYTRFSKSESCSEDGCRARKFYIENGKKFCQRGHEQAGFTQTQQDEDDWNTQGRKVRRAREDKERVSRTLEGRDATDLYLRCYGLILWKQCHWLLTVKGLPEEFETIVRDLWGLRMKELRKEPEGKGGFSSLSGYSSTEGETSDSEGTSMSLSSRRKGRKVKSKERLPTLIETLALCYLAILLLRLPISLGDVFRWATRDEIIYTRAIKEVPLDMRNRLPPHFHIALEIHSQLKGADLQGAVLELVEFYNLYLEMVFPPLNIPPLLYKHLRDLALPRK</sequence>
<gene>
    <name evidence="14" type="ORF">PVAG01_01892</name>
</gene>
<evidence type="ECO:0000256" key="6">
    <source>
        <dbReference type="ARBA" id="ARBA00023015"/>
    </source>
</evidence>
<evidence type="ECO:0000256" key="3">
    <source>
        <dbReference type="ARBA" id="ARBA00022723"/>
    </source>
</evidence>
<evidence type="ECO:0000256" key="5">
    <source>
        <dbReference type="ARBA" id="ARBA00022833"/>
    </source>
</evidence>
<evidence type="ECO:0000259" key="11">
    <source>
        <dbReference type="Pfam" id="PF11781"/>
    </source>
</evidence>
<protein>
    <recommendedName>
        <fullName evidence="16">RRN7-type domain-containing protein</fullName>
    </recommendedName>
</protein>
<dbReference type="PANTHER" id="PTHR31576">
    <property type="entry name" value="TATA BOX-BINDING PROTEIN-ASSOCIATED FACTOR RNA POLYMERASE I SUBUNIT B"/>
    <property type="match status" value="1"/>
</dbReference>
<keyword evidence="8" id="KW-0804">Transcription</keyword>
<accession>A0ABR4PYC1</accession>
<feature type="region of interest" description="Disordered" evidence="10">
    <location>
        <begin position="128"/>
        <end position="165"/>
    </location>
</feature>
<evidence type="ECO:0000313" key="15">
    <source>
        <dbReference type="Proteomes" id="UP001629113"/>
    </source>
</evidence>